<dbReference type="InterPro" id="IPR001461">
    <property type="entry name" value="Aspartic_peptidase_A1"/>
</dbReference>
<dbReference type="AlphaFoldDB" id="A0A1D8NAK8"/>
<dbReference type="OrthoDB" id="771136at2759"/>
<evidence type="ECO:0000256" key="1">
    <source>
        <dbReference type="ARBA" id="ARBA00007447"/>
    </source>
</evidence>
<evidence type="ECO:0000313" key="5">
    <source>
        <dbReference type="EMBL" id="AOW02664.1"/>
    </source>
</evidence>
<dbReference type="GO" id="GO:0004190">
    <property type="term" value="F:aspartic-type endopeptidase activity"/>
    <property type="evidence" value="ECO:0007669"/>
    <property type="project" value="InterPro"/>
</dbReference>
<evidence type="ECO:0000313" key="8">
    <source>
        <dbReference type="Proteomes" id="UP000256601"/>
    </source>
</evidence>
<dbReference type="GO" id="GO:0000324">
    <property type="term" value="C:fungal-type vacuole"/>
    <property type="evidence" value="ECO:0007669"/>
    <property type="project" value="TreeGrafter"/>
</dbReference>
<dbReference type="PROSITE" id="PS51767">
    <property type="entry name" value="PEPTIDASE_A1"/>
    <property type="match status" value="1"/>
</dbReference>
<keyword evidence="3" id="KW-1015">Disulfide bond</keyword>
<evidence type="ECO:0000256" key="3">
    <source>
        <dbReference type="PIRSR" id="PIRSR601461-2"/>
    </source>
</evidence>
<dbReference type="InterPro" id="IPR034164">
    <property type="entry name" value="Pepsin-like_dom"/>
</dbReference>
<dbReference type="KEGG" id="yli:2909367"/>
<dbReference type="VEuPathDB" id="FungiDB:YALI0_C10923g"/>
<dbReference type="SUPFAM" id="SSF50630">
    <property type="entry name" value="Acid proteases"/>
    <property type="match status" value="1"/>
</dbReference>
<gene>
    <name evidence="6" type="ORF">B0I71DRAFT_14761</name>
    <name evidence="5" type="ORF">YALI1_C15322g</name>
</gene>
<dbReference type="PRINTS" id="PR00792">
    <property type="entry name" value="PEPSIN"/>
</dbReference>
<accession>A0A1D8NAK8</accession>
<evidence type="ECO:0000259" key="4">
    <source>
        <dbReference type="PROSITE" id="PS51767"/>
    </source>
</evidence>
<dbReference type="EMBL" id="CP017555">
    <property type="protein sequence ID" value="AOW02664.1"/>
    <property type="molecule type" value="Genomic_DNA"/>
</dbReference>
<dbReference type="Proteomes" id="UP000256601">
    <property type="component" value="Unassembled WGS sequence"/>
</dbReference>
<feature type="domain" description="Peptidase A1" evidence="4">
    <location>
        <begin position="57"/>
        <end position="366"/>
    </location>
</feature>
<dbReference type="GeneID" id="2909367"/>
<comment type="similarity">
    <text evidence="1">Belongs to the peptidase A1 family.</text>
</comment>
<protein>
    <submittedName>
        <fullName evidence="6">Aspartic peptidase domain-containing protein</fullName>
    </submittedName>
</protein>
<dbReference type="InterPro" id="IPR033121">
    <property type="entry name" value="PEPTIDASE_A1"/>
</dbReference>
<dbReference type="eggNOG" id="KOG1339">
    <property type="taxonomic scope" value="Eukaryota"/>
</dbReference>
<dbReference type="FunFam" id="2.40.70.10:FF:000102">
    <property type="entry name" value="YALI0C10923p"/>
    <property type="match status" value="1"/>
</dbReference>
<feature type="active site" evidence="2">
    <location>
        <position position="75"/>
    </location>
</feature>
<dbReference type="GO" id="GO:0051603">
    <property type="term" value="P:proteolysis involved in protein catabolic process"/>
    <property type="evidence" value="ECO:0007669"/>
    <property type="project" value="TreeGrafter"/>
</dbReference>
<dbReference type="EMBL" id="KZ859095">
    <property type="protein sequence ID" value="RDW23288.1"/>
    <property type="molecule type" value="Genomic_DNA"/>
</dbReference>
<dbReference type="FunFam" id="2.40.70.10:FF:000195">
    <property type="entry name" value="Aspartic peptidase domain-containing protein"/>
    <property type="match status" value="1"/>
</dbReference>
<dbReference type="Pfam" id="PF00026">
    <property type="entry name" value="Asp"/>
    <property type="match status" value="1"/>
</dbReference>
<evidence type="ECO:0000313" key="7">
    <source>
        <dbReference type="Proteomes" id="UP000182444"/>
    </source>
</evidence>
<reference evidence="5 7" key="1">
    <citation type="journal article" date="2016" name="PLoS ONE">
        <title>Sequence Assembly of Yarrowia lipolytica Strain W29/CLIB89 Shows Transposable Element Diversity.</title>
        <authorList>
            <person name="Magnan C."/>
            <person name="Yu J."/>
            <person name="Chang I."/>
            <person name="Jahn E."/>
            <person name="Kanomata Y."/>
            <person name="Wu J."/>
            <person name="Zeller M."/>
            <person name="Oakes M."/>
            <person name="Baldi P."/>
            <person name="Sandmeyer S."/>
        </authorList>
    </citation>
    <scope>NUCLEOTIDE SEQUENCE [LARGE SCALE GENOMIC DNA]</scope>
    <source>
        <strain evidence="5">CLIB89</strain>
        <strain evidence="7">CLIB89(W29)</strain>
    </source>
</reference>
<dbReference type="RefSeq" id="XP_501700.2">
    <property type="nucleotide sequence ID" value="XM_501700.2"/>
</dbReference>
<feature type="disulfide bond" evidence="3">
    <location>
        <begin position="295"/>
        <end position="327"/>
    </location>
</feature>
<sequence length="416" mass="45700">MIFSHLVLATVAAAGVVHVPLTGRALDDVPEVRDYLSKRAFPDGVVHADQIMGQVFYETYLQIGTPAQNLSFSFDTGSGNLWSPGKNSTSCEAGQCREDTMFDISASETWKFKRTGRWWGGNGIFGSETVRYAGQTLKNFEYWVSTDQMNNNFGIFGQSAFKDPSVSFVQGLAHAGKISRAVYSLNSEASITRWNLDAPKSEWRRTVNNVYYGGYDQAKYQGPLTAIDVDHYGGYKMPMSGFTVDGEFVDDGKNYTVVLDTGGLTLQVPNKTVGILAKKHGGEWSLKHDRWTIDCDAKPVLTYGFGYTQIDVEFDQFIKKAVGGPECLIQRMTFASDDQTQLLTGPPVISNALVIFDNDRNQILVAKAKYTDESNVVEITGDIPGAVQYKDFLAGKPLPGDKSAVASTLEVKATNV</sequence>
<evidence type="ECO:0000313" key="6">
    <source>
        <dbReference type="EMBL" id="RDW23288.1"/>
    </source>
</evidence>
<dbReference type="Gene3D" id="2.40.70.10">
    <property type="entry name" value="Acid Proteases"/>
    <property type="match status" value="2"/>
</dbReference>
<dbReference type="Proteomes" id="UP000182444">
    <property type="component" value="Chromosome 1C"/>
</dbReference>
<dbReference type="CDD" id="cd05471">
    <property type="entry name" value="pepsin_like"/>
    <property type="match status" value="1"/>
</dbReference>
<dbReference type="VEuPathDB" id="FungiDB:YALI1_C15322g"/>
<dbReference type="InterPro" id="IPR021109">
    <property type="entry name" value="Peptidase_aspartic_dom_sf"/>
</dbReference>
<evidence type="ECO:0000256" key="2">
    <source>
        <dbReference type="PIRSR" id="PIRSR601461-1"/>
    </source>
</evidence>
<dbReference type="PANTHER" id="PTHR47966">
    <property type="entry name" value="BETA-SITE APP-CLEAVING ENZYME, ISOFORM A-RELATED"/>
    <property type="match status" value="1"/>
</dbReference>
<name>A0A1D8NAK8_YARLL</name>
<reference evidence="6 8" key="2">
    <citation type="submission" date="2018-07" db="EMBL/GenBank/DDBJ databases">
        <title>Draft Genome Assemblies for Five Robust Yarrowia lipolytica Strains Exhibiting High Lipid Production and Pentose Sugar Utilization and Sugar Alcohol Secretion from Undetoxified Lignocellulosic Biomass Hydrolysates.</title>
        <authorList>
            <consortium name="DOE Joint Genome Institute"/>
            <person name="Walker C."/>
            <person name="Ryu S."/>
            <person name="Na H."/>
            <person name="Zane M."/>
            <person name="LaButti K."/>
            <person name="Lipzen A."/>
            <person name="Haridas S."/>
            <person name="Barry K."/>
            <person name="Grigoriev I.V."/>
            <person name="Quarterman J."/>
            <person name="Slininger P."/>
            <person name="Dien B."/>
            <person name="Trinh C.T."/>
        </authorList>
    </citation>
    <scope>NUCLEOTIDE SEQUENCE [LARGE SCALE GENOMIC DNA]</scope>
    <source>
        <strain evidence="6 8">YB392</strain>
    </source>
</reference>
<proteinExistence type="inferred from homology"/>
<feature type="active site" evidence="2">
    <location>
        <position position="260"/>
    </location>
</feature>
<organism evidence="5 7">
    <name type="scientific">Yarrowia lipolytica</name>
    <name type="common">Candida lipolytica</name>
    <dbReference type="NCBI Taxonomy" id="4952"/>
    <lineage>
        <taxon>Eukaryota</taxon>
        <taxon>Fungi</taxon>
        <taxon>Dikarya</taxon>
        <taxon>Ascomycota</taxon>
        <taxon>Saccharomycotina</taxon>
        <taxon>Dipodascomycetes</taxon>
        <taxon>Dipodascales</taxon>
        <taxon>Dipodascales incertae sedis</taxon>
        <taxon>Yarrowia</taxon>
    </lineage>
</organism>
<dbReference type="PANTHER" id="PTHR47966:SF51">
    <property type="entry name" value="BETA-SITE APP-CLEAVING ENZYME, ISOFORM A-RELATED"/>
    <property type="match status" value="1"/>
</dbReference>